<dbReference type="EMBL" id="ASHM01032480">
    <property type="protein sequence ID" value="PNX77510.1"/>
    <property type="molecule type" value="Genomic_DNA"/>
</dbReference>
<accession>A0A2K3LG53</accession>
<evidence type="ECO:0000313" key="2">
    <source>
        <dbReference type="Proteomes" id="UP000236291"/>
    </source>
</evidence>
<evidence type="ECO:0000313" key="1">
    <source>
        <dbReference type="EMBL" id="PNX77510.1"/>
    </source>
</evidence>
<organism evidence="1 2">
    <name type="scientific">Trifolium pratense</name>
    <name type="common">Red clover</name>
    <dbReference type="NCBI Taxonomy" id="57577"/>
    <lineage>
        <taxon>Eukaryota</taxon>
        <taxon>Viridiplantae</taxon>
        <taxon>Streptophyta</taxon>
        <taxon>Embryophyta</taxon>
        <taxon>Tracheophyta</taxon>
        <taxon>Spermatophyta</taxon>
        <taxon>Magnoliopsida</taxon>
        <taxon>eudicotyledons</taxon>
        <taxon>Gunneridae</taxon>
        <taxon>Pentapetalae</taxon>
        <taxon>rosids</taxon>
        <taxon>fabids</taxon>
        <taxon>Fabales</taxon>
        <taxon>Fabaceae</taxon>
        <taxon>Papilionoideae</taxon>
        <taxon>50 kb inversion clade</taxon>
        <taxon>NPAAA clade</taxon>
        <taxon>Hologalegina</taxon>
        <taxon>IRL clade</taxon>
        <taxon>Trifolieae</taxon>
        <taxon>Trifolium</taxon>
    </lineage>
</organism>
<proteinExistence type="predicted"/>
<dbReference type="Proteomes" id="UP000236291">
    <property type="component" value="Unassembled WGS sequence"/>
</dbReference>
<comment type="caution">
    <text evidence="1">The sequence shown here is derived from an EMBL/GenBank/DDBJ whole genome shotgun (WGS) entry which is preliminary data.</text>
</comment>
<gene>
    <name evidence="1" type="ORF">L195_g033478</name>
</gene>
<name>A0A2K3LG53_TRIPR</name>
<reference evidence="1 2" key="1">
    <citation type="journal article" date="2014" name="Am. J. Bot.">
        <title>Genome assembly and annotation for red clover (Trifolium pratense; Fabaceae).</title>
        <authorList>
            <person name="Istvanek J."/>
            <person name="Jaros M."/>
            <person name="Krenek A."/>
            <person name="Repkova J."/>
        </authorList>
    </citation>
    <scope>NUCLEOTIDE SEQUENCE [LARGE SCALE GENOMIC DNA]</scope>
    <source>
        <strain evidence="2">cv. Tatra</strain>
        <tissue evidence="1">Young leaves</tissue>
    </source>
</reference>
<sequence>MKTPCSKSGNGGDLLSESRTTVARTAILCKETILPYEKGCFVSPYLPTTGDRSFRGFMATSTTHTNAFEMQTDHQTQLSMFRIAVVVHIMS</sequence>
<reference evidence="1 2" key="2">
    <citation type="journal article" date="2017" name="Front. Plant Sci.">
        <title>Gene Classification and Mining of Molecular Markers Useful in Red Clover (Trifolium pratense) Breeding.</title>
        <authorList>
            <person name="Istvanek J."/>
            <person name="Dluhosova J."/>
            <person name="Dluhos P."/>
            <person name="Patkova L."/>
            <person name="Nedelnik J."/>
            <person name="Repkova J."/>
        </authorList>
    </citation>
    <scope>NUCLEOTIDE SEQUENCE [LARGE SCALE GENOMIC DNA]</scope>
    <source>
        <strain evidence="2">cv. Tatra</strain>
        <tissue evidence="1">Young leaves</tissue>
    </source>
</reference>
<protein>
    <submittedName>
        <fullName evidence="1">Uncharacterized protein</fullName>
    </submittedName>
</protein>
<dbReference type="AlphaFoldDB" id="A0A2K3LG53"/>